<organism evidence="1">
    <name type="scientific">Anguilla anguilla</name>
    <name type="common">European freshwater eel</name>
    <name type="synonym">Muraena anguilla</name>
    <dbReference type="NCBI Taxonomy" id="7936"/>
    <lineage>
        <taxon>Eukaryota</taxon>
        <taxon>Metazoa</taxon>
        <taxon>Chordata</taxon>
        <taxon>Craniata</taxon>
        <taxon>Vertebrata</taxon>
        <taxon>Euteleostomi</taxon>
        <taxon>Actinopterygii</taxon>
        <taxon>Neopterygii</taxon>
        <taxon>Teleostei</taxon>
        <taxon>Anguilliformes</taxon>
        <taxon>Anguillidae</taxon>
        <taxon>Anguilla</taxon>
    </lineage>
</organism>
<proteinExistence type="predicted"/>
<protein>
    <submittedName>
        <fullName evidence="1">Uncharacterized protein</fullName>
    </submittedName>
</protein>
<dbReference type="EMBL" id="GBXM01047128">
    <property type="protein sequence ID" value="JAH61449.1"/>
    <property type="molecule type" value="Transcribed_RNA"/>
</dbReference>
<name>A0A0E9U6B6_ANGAN</name>
<sequence>MQNTILKKLCIMYLTAFVYNLHLYLSNLHGLCYEHHKRNNNSNNNGHQIIISKHYNKEVLKQ</sequence>
<dbReference type="AlphaFoldDB" id="A0A0E9U6B6"/>
<evidence type="ECO:0000313" key="1">
    <source>
        <dbReference type="EMBL" id="JAH61449.1"/>
    </source>
</evidence>
<reference evidence="1" key="2">
    <citation type="journal article" date="2015" name="Fish Shellfish Immunol.">
        <title>Early steps in the European eel (Anguilla anguilla)-Vibrio vulnificus interaction in the gills: Role of the RtxA13 toxin.</title>
        <authorList>
            <person name="Callol A."/>
            <person name="Pajuelo D."/>
            <person name="Ebbesson L."/>
            <person name="Teles M."/>
            <person name="MacKenzie S."/>
            <person name="Amaro C."/>
        </authorList>
    </citation>
    <scope>NUCLEOTIDE SEQUENCE</scope>
</reference>
<accession>A0A0E9U6B6</accession>
<reference evidence="1" key="1">
    <citation type="submission" date="2014-11" db="EMBL/GenBank/DDBJ databases">
        <authorList>
            <person name="Amaro Gonzalez C."/>
        </authorList>
    </citation>
    <scope>NUCLEOTIDE SEQUENCE</scope>
</reference>